<dbReference type="Pfam" id="PF17045">
    <property type="entry name" value="CEP63"/>
    <property type="match status" value="1"/>
</dbReference>
<dbReference type="OrthoDB" id="10007333at2759"/>
<keyword evidence="6" id="KW-1185">Reference proteome</keyword>
<feature type="coiled-coil region" evidence="1">
    <location>
        <begin position="252"/>
        <end position="321"/>
    </location>
</feature>
<dbReference type="Proteomes" id="UP000681722">
    <property type="component" value="Unassembled WGS sequence"/>
</dbReference>
<evidence type="ECO:0000259" key="3">
    <source>
        <dbReference type="Pfam" id="PF17045"/>
    </source>
</evidence>
<gene>
    <name evidence="4" type="ORF">GPM918_LOCUS24143</name>
    <name evidence="5" type="ORF">SRO942_LOCUS24142</name>
</gene>
<reference evidence="4" key="1">
    <citation type="submission" date="2021-02" db="EMBL/GenBank/DDBJ databases">
        <authorList>
            <person name="Nowell W R."/>
        </authorList>
    </citation>
    <scope>NUCLEOTIDE SEQUENCE</scope>
</reference>
<dbReference type="EMBL" id="CAJOBC010008892">
    <property type="protein sequence ID" value="CAF3973693.1"/>
    <property type="molecule type" value="Genomic_DNA"/>
</dbReference>
<dbReference type="EMBL" id="CAJNOQ010008891">
    <property type="protein sequence ID" value="CAF1209600.1"/>
    <property type="molecule type" value="Genomic_DNA"/>
</dbReference>
<sequence>MKAVLETTNATDGKDLGSLLKKIDVLINRRQMKWLSNQKKLDDLQRDLLLKECESTRNRAALEKKDVEVNQLHKMLDKADKTTRDIIKKYDDELFILTQQLKTVQQEHERLQKTHKKQESKTGFNTRETSAEVRKLQELTKKLEFDNKKLREEQDVLKVDDNRKRVHFNLDAQKLKDLQDHIQQSREREQALLEHNSYLETLVQSLQRSNSAPELRATQTILECKIKSLENDIDYYKRRSDDQNINDFSLQIRRCNEEVLNAKRDMNRLNFELNEKNTTIVNMHAKIECLENALKMSNQRMNAQLVEIEDLRSRNDDLLRKPASSITIINHARNGSDDELHQQRQQQQQRLSTTNGYCSDVLASNNNNNDYFSSDLNNGFRTSSPVKSPDIPKYVHNLKKEYAASINLYQRDYENRV</sequence>
<comment type="caution">
    <text evidence="4">The sequence shown here is derived from an EMBL/GenBank/DDBJ whole genome shotgun (WGS) entry which is preliminary data.</text>
</comment>
<dbReference type="AlphaFoldDB" id="A0A814XD37"/>
<feature type="domain" description="CEP63/Deup1 N-terminal" evidence="3">
    <location>
        <begin position="16"/>
        <end position="274"/>
    </location>
</feature>
<evidence type="ECO:0000313" key="5">
    <source>
        <dbReference type="EMBL" id="CAF3973693.1"/>
    </source>
</evidence>
<protein>
    <recommendedName>
        <fullName evidence="3">CEP63/Deup1 N-terminal domain-containing protein</fullName>
    </recommendedName>
</protein>
<feature type="region of interest" description="Disordered" evidence="2">
    <location>
        <begin position="111"/>
        <end position="130"/>
    </location>
</feature>
<dbReference type="InterPro" id="IPR031470">
    <property type="entry name" value="CEP63/Deup1_N"/>
</dbReference>
<evidence type="ECO:0000313" key="4">
    <source>
        <dbReference type="EMBL" id="CAF1209600.1"/>
    </source>
</evidence>
<feature type="compositionally biased region" description="Basic and acidic residues" evidence="2">
    <location>
        <begin position="111"/>
        <end position="120"/>
    </location>
</feature>
<keyword evidence="1" id="KW-0175">Coiled coil</keyword>
<evidence type="ECO:0000313" key="6">
    <source>
        <dbReference type="Proteomes" id="UP000663829"/>
    </source>
</evidence>
<accession>A0A814XD37</accession>
<dbReference type="Proteomes" id="UP000663829">
    <property type="component" value="Unassembled WGS sequence"/>
</dbReference>
<evidence type="ECO:0000256" key="2">
    <source>
        <dbReference type="SAM" id="MobiDB-lite"/>
    </source>
</evidence>
<organism evidence="4 6">
    <name type="scientific">Didymodactylos carnosus</name>
    <dbReference type="NCBI Taxonomy" id="1234261"/>
    <lineage>
        <taxon>Eukaryota</taxon>
        <taxon>Metazoa</taxon>
        <taxon>Spiralia</taxon>
        <taxon>Gnathifera</taxon>
        <taxon>Rotifera</taxon>
        <taxon>Eurotatoria</taxon>
        <taxon>Bdelloidea</taxon>
        <taxon>Philodinida</taxon>
        <taxon>Philodinidae</taxon>
        <taxon>Didymodactylos</taxon>
    </lineage>
</organism>
<evidence type="ECO:0000256" key="1">
    <source>
        <dbReference type="SAM" id="Coils"/>
    </source>
</evidence>
<proteinExistence type="predicted"/>
<name>A0A814XD37_9BILA</name>